<organism evidence="2 3">
    <name type="scientific">Streptomyces ardesiacus</name>
    <dbReference type="NCBI Taxonomy" id="285564"/>
    <lineage>
        <taxon>Bacteria</taxon>
        <taxon>Bacillati</taxon>
        <taxon>Actinomycetota</taxon>
        <taxon>Actinomycetes</taxon>
        <taxon>Kitasatosporales</taxon>
        <taxon>Streptomycetaceae</taxon>
        <taxon>Streptomyces</taxon>
    </lineage>
</organism>
<feature type="compositionally biased region" description="Pro residues" evidence="1">
    <location>
        <begin position="76"/>
        <end position="85"/>
    </location>
</feature>
<name>A0ABW8HBU3_9ACTN</name>
<evidence type="ECO:0000313" key="2">
    <source>
        <dbReference type="EMBL" id="MFJ6038241.1"/>
    </source>
</evidence>
<keyword evidence="3" id="KW-1185">Reference proteome</keyword>
<sequence>MRRGLVHVIAWLLATGAAVTLSWWGVHTVMAGTAYDPPRALPITAADAHARDDEGGDGDGEEEGYGESPASSTSRPSPPPSPPPSDGASPAPSGTPRAPGPAPSRTAPSTRPPPEPADPAPATSGRVRSYDTDGGRAVFDLGASSATLVSATPGAGWSMQVWKTDSWIRVEFTSGADRVSVFCTWHDSPPRVEIGSY</sequence>
<feature type="region of interest" description="Disordered" evidence="1">
    <location>
        <begin position="49"/>
        <end position="133"/>
    </location>
</feature>
<feature type="compositionally biased region" description="Low complexity" evidence="1">
    <location>
        <begin position="86"/>
        <end position="96"/>
    </location>
</feature>
<accession>A0ABW8HBU3</accession>
<dbReference type="Proteomes" id="UP001617907">
    <property type="component" value="Unassembled WGS sequence"/>
</dbReference>
<evidence type="ECO:0008006" key="4">
    <source>
        <dbReference type="Google" id="ProtNLM"/>
    </source>
</evidence>
<gene>
    <name evidence="2" type="ORF">ACIQFM_18520</name>
</gene>
<dbReference type="EMBL" id="JBIVPC010000009">
    <property type="protein sequence ID" value="MFJ6038241.1"/>
    <property type="molecule type" value="Genomic_DNA"/>
</dbReference>
<feature type="compositionally biased region" description="Acidic residues" evidence="1">
    <location>
        <begin position="54"/>
        <end position="65"/>
    </location>
</feature>
<feature type="compositionally biased region" description="Low complexity" evidence="1">
    <location>
        <begin position="66"/>
        <end position="75"/>
    </location>
</feature>
<reference evidence="2 3" key="1">
    <citation type="submission" date="2024-10" db="EMBL/GenBank/DDBJ databases">
        <title>The Natural Products Discovery Center: Release of the First 8490 Sequenced Strains for Exploring Actinobacteria Biosynthetic Diversity.</title>
        <authorList>
            <person name="Kalkreuter E."/>
            <person name="Kautsar S.A."/>
            <person name="Yang D."/>
            <person name="Bader C.D."/>
            <person name="Teijaro C.N."/>
            <person name="Fluegel L."/>
            <person name="Davis C.M."/>
            <person name="Simpson J.R."/>
            <person name="Lauterbach L."/>
            <person name="Steele A.D."/>
            <person name="Gui C."/>
            <person name="Meng S."/>
            <person name="Li G."/>
            <person name="Viehrig K."/>
            <person name="Ye F."/>
            <person name="Su P."/>
            <person name="Kiefer A.F."/>
            <person name="Nichols A."/>
            <person name="Cepeda A.J."/>
            <person name="Yan W."/>
            <person name="Fan B."/>
            <person name="Jiang Y."/>
            <person name="Adhikari A."/>
            <person name="Zheng C.-J."/>
            <person name="Schuster L."/>
            <person name="Cowan T.M."/>
            <person name="Smanski M.J."/>
            <person name="Chevrette M.G."/>
            <person name="De Carvalho L.P.S."/>
            <person name="Shen B."/>
        </authorList>
    </citation>
    <scope>NUCLEOTIDE SEQUENCE [LARGE SCALE GENOMIC DNA]</scope>
    <source>
        <strain evidence="2 3">NPDC093086</strain>
    </source>
</reference>
<protein>
    <recommendedName>
        <fullName evidence="4">Secreted protein</fullName>
    </recommendedName>
</protein>
<feature type="compositionally biased region" description="Pro residues" evidence="1">
    <location>
        <begin position="110"/>
        <end position="119"/>
    </location>
</feature>
<proteinExistence type="predicted"/>
<dbReference type="RefSeq" id="WP_350890147.1">
    <property type="nucleotide sequence ID" value="NZ_JBEOTR010000005.1"/>
</dbReference>
<evidence type="ECO:0000256" key="1">
    <source>
        <dbReference type="SAM" id="MobiDB-lite"/>
    </source>
</evidence>
<comment type="caution">
    <text evidence="2">The sequence shown here is derived from an EMBL/GenBank/DDBJ whole genome shotgun (WGS) entry which is preliminary data.</text>
</comment>
<evidence type="ECO:0000313" key="3">
    <source>
        <dbReference type="Proteomes" id="UP001617907"/>
    </source>
</evidence>